<name>A0ABW0MDH8_9BURK</name>
<organism evidence="8 9">
    <name type="scientific">Paraherbaspirillum soli</name>
    <dbReference type="NCBI Taxonomy" id="631222"/>
    <lineage>
        <taxon>Bacteria</taxon>
        <taxon>Pseudomonadati</taxon>
        <taxon>Pseudomonadota</taxon>
        <taxon>Betaproteobacteria</taxon>
        <taxon>Burkholderiales</taxon>
        <taxon>Oxalobacteraceae</taxon>
        <taxon>Paraherbaspirillum</taxon>
    </lineage>
</organism>
<evidence type="ECO:0000256" key="6">
    <source>
        <dbReference type="PIRNR" id="PIRNR000446"/>
    </source>
</evidence>
<dbReference type="InterPro" id="IPR014043">
    <property type="entry name" value="Acyl_transferase_dom"/>
</dbReference>
<dbReference type="InterPro" id="IPR050858">
    <property type="entry name" value="Mal-CoA-ACP_Trans/PKS_FabD"/>
</dbReference>
<dbReference type="PANTHER" id="PTHR42681">
    <property type="entry name" value="MALONYL-COA-ACYL CARRIER PROTEIN TRANSACYLASE, MITOCHONDRIAL"/>
    <property type="match status" value="1"/>
</dbReference>
<reference evidence="9" key="1">
    <citation type="journal article" date="2019" name="Int. J. Syst. Evol. Microbiol.">
        <title>The Global Catalogue of Microorganisms (GCM) 10K type strain sequencing project: providing services to taxonomists for standard genome sequencing and annotation.</title>
        <authorList>
            <consortium name="The Broad Institute Genomics Platform"/>
            <consortium name="The Broad Institute Genome Sequencing Center for Infectious Disease"/>
            <person name="Wu L."/>
            <person name="Ma J."/>
        </authorList>
    </citation>
    <scope>NUCLEOTIDE SEQUENCE [LARGE SCALE GENOMIC DNA]</scope>
    <source>
        <strain evidence="9">JCM 17066</strain>
    </source>
</reference>
<dbReference type="Gene3D" id="3.30.70.250">
    <property type="entry name" value="Malonyl-CoA ACP transacylase, ACP-binding"/>
    <property type="match status" value="1"/>
</dbReference>
<accession>A0ABW0MDH8</accession>
<evidence type="ECO:0000256" key="5">
    <source>
        <dbReference type="ARBA" id="ARBA00048462"/>
    </source>
</evidence>
<gene>
    <name evidence="8" type="primary">mdcH</name>
    <name evidence="8" type="ORF">ACFPM8_20140</name>
</gene>
<dbReference type="SUPFAM" id="SSF52151">
    <property type="entry name" value="FabD/lysophospholipase-like"/>
    <property type="match status" value="1"/>
</dbReference>
<dbReference type="InterPro" id="IPR017554">
    <property type="entry name" value="Malonate_deCOase_MdcHsu"/>
</dbReference>
<dbReference type="SMART" id="SM00827">
    <property type="entry name" value="PKS_AT"/>
    <property type="match status" value="1"/>
</dbReference>
<dbReference type="Gene3D" id="3.40.366.10">
    <property type="entry name" value="Malonyl-Coenzyme A Acyl Carrier Protein, domain 2"/>
    <property type="match status" value="1"/>
</dbReference>
<dbReference type="EMBL" id="JBHSMT010000030">
    <property type="protein sequence ID" value="MFC5476280.1"/>
    <property type="molecule type" value="Genomic_DNA"/>
</dbReference>
<dbReference type="InterPro" id="IPR024925">
    <property type="entry name" value="Malonyl_CoA-ACP_transAc"/>
</dbReference>
<dbReference type="EC" id="2.3.1.39" evidence="1 6"/>
<keyword evidence="3 6" id="KW-0808">Transferase</keyword>
<dbReference type="InterPro" id="IPR001227">
    <property type="entry name" value="Ac_transferase_dom_sf"/>
</dbReference>
<feature type="domain" description="Malonyl-CoA:ACP transacylase (MAT)" evidence="7">
    <location>
        <begin position="6"/>
        <end position="306"/>
    </location>
</feature>
<comment type="caution">
    <text evidence="8">The sequence shown here is derived from an EMBL/GenBank/DDBJ whole genome shotgun (WGS) entry which is preliminary data.</text>
</comment>
<evidence type="ECO:0000313" key="9">
    <source>
        <dbReference type="Proteomes" id="UP001596045"/>
    </source>
</evidence>
<dbReference type="NCBIfam" id="TIGR03131">
    <property type="entry name" value="malonate_mdcH"/>
    <property type="match status" value="1"/>
</dbReference>
<dbReference type="PIRSF" id="PIRSF000446">
    <property type="entry name" value="Mct"/>
    <property type="match status" value="1"/>
</dbReference>
<dbReference type="SUPFAM" id="SSF55048">
    <property type="entry name" value="Probable ACP-binding domain of malonyl-CoA ACP transacylase"/>
    <property type="match status" value="1"/>
</dbReference>
<sequence>MSILFTFPGQGAQQPGMLHALPDHPETRRALAEAGDVLDADPLLLDTAQALASTYAVQLCLLIAGVAMARILGAQQAGPDMVAGLSIGAYPAAVIAGALDYADALRLVERRARLMESAYPRGYGMAVINGLDRDQLAPLIARVHTASHPVYLANLNAPQQMVIAGADHALRAVMLLAIECGATRVERLAVNVPSHCPLLDAAAAAMTTAFSEIAVQRPQLSYLSTAAIRPLSEPTRIADDLANNMARQLHWSDTVRLAWERGARLALEMPSGSVLSDLSAPIFTDGLAIACDHHRLDTLLALIARERLAL</sequence>
<evidence type="ECO:0000256" key="2">
    <source>
        <dbReference type="ARBA" id="ARBA00018953"/>
    </source>
</evidence>
<keyword evidence="9" id="KW-1185">Reference proteome</keyword>
<comment type="catalytic activity">
    <reaction evidence="5 6">
        <text>holo-[ACP] + malonyl-CoA = malonyl-[ACP] + CoA</text>
        <dbReference type="Rhea" id="RHEA:41792"/>
        <dbReference type="Rhea" id="RHEA-COMP:9623"/>
        <dbReference type="Rhea" id="RHEA-COMP:9685"/>
        <dbReference type="ChEBI" id="CHEBI:57287"/>
        <dbReference type="ChEBI" id="CHEBI:57384"/>
        <dbReference type="ChEBI" id="CHEBI:64479"/>
        <dbReference type="ChEBI" id="CHEBI:78449"/>
        <dbReference type="EC" id="2.3.1.39"/>
    </reaction>
</comment>
<dbReference type="RefSeq" id="WP_379000330.1">
    <property type="nucleotide sequence ID" value="NZ_JBHSMT010000030.1"/>
</dbReference>
<evidence type="ECO:0000313" key="8">
    <source>
        <dbReference type="EMBL" id="MFC5476280.1"/>
    </source>
</evidence>
<proteinExistence type="inferred from homology"/>
<keyword evidence="4 6" id="KW-0012">Acyltransferase</keyword>
<dbReference type="Proteomes" id="UP001596045">
    <property type="component" value="Unassembled WGS sequence"/>
</dbReference>
<evidence type="ECO:0000256" key="4">
    <source>
        <dbReference type="ARBA" id="ARBA00023315"/>
    </source>
</evidence>
<dbReference type="Pfam" id="PF00698">
    <property type="entry name" value="Acyl_transf_1"/>
    <property type="match status" value="1"/>
</dbReference>
<dbReference type="PANTHER" id="PTHR42681:SF1">
    <property type="entry name" value="MALONYL-COA-ACYL CARRIER PROTEIN TRANSACYLASE, MITOCHONDRIAL"/>
    <property type="match status" value="1"/>
</dbReference>
<dbReference type="InterPro" id="IPR016035">
    <property type="entry name" value="Acyl_Trfase/lysoPLipase"/>
</dbReference>
<protein>
    <recommendedName>
        <fullName evidence="2 6">Malonyl CoA-acyl carrier protein transacylase</fullName>
        <ecNumber evidence="1 6">2.3.1.39</ecNumber>
    </recommendedName>
</protein>
<evidence type="ECO:0000259" key="7">
    <source>
        <dbReference type="SMART" id="SM00827"/>
    </source>
</evidence>
<evidence type="ECO:0000256" key="1">
    <source>
        <dbReference type="ARBA" id="ARBA00013258"/>
    </source>
</evidence>
<dbReference type="InterPro" id="IPR016036">
    <property type="entry name" value="Malonyl_transacylase_ACP-bd"/>
</dbReference>
<evidence type="ECO:0000256" key="3">
    <source>
        <dbReference type="ARBA" id="ARBA00022679"/>
    </source>
</evidence>
<comment type="similarity">
    <text evidence="6">Belongs to the fabD family.</text>
</comment>